<protein>
    <submittedName>
        <fullName evidence="2">Uncharacterized protein</fullName>
    </submittedName>
</protein>
<comment type="caution">
    <text evidence="2">The sequence shown here is derived from an EMBL/GenBank/DDBJ whole genome shotgun (WGS) entry which is preliminary data.</text>
</comment>
<reference evidence="2" key="1">
    <citation type="journal article" date="2020" name="Cell">
        <title>Large-Scale Comparative Analyses of Tick Genomes Elucidate Their Genetic Diversity and Vector Capacities.</title>
        <authorList>
            <consortium name="Tick Genome and Microbiome Consortium (TIGMIC)"/>
            <person name="Jia N."/>
            <person name="Wang J."/>
            <person name="Shi W."/>
            <person name="Du L."/>
            <person name="Sun Y."/>
            <person name="Zhan W."/>
            <person name="Jiang J.F."/>
            <person name="Wang Q."/>
            <person name="Zhang B."/>
            <person name="Ji P."/>
            <person name="Bell-Sakyi L."/>
            <person name="Cui X.M."/>
            <person name="Yuan T.T."/>
            <person name="Jiang B.G."/>
            <person name="Yang W.F."/>
            <person name="Lam T.T."/>
            <person name="Chang Q.C."/>
            <person name="Ding S.J."/>
            <person name="Wang X.J."/>
            <person name="Zhu J.G."/>
            <person name="Ruan X.D."/>
            <person name="Zhao L."/>
            <person name="Wei J.T."/>
            <person name="Ye R.Z."/>
            <person name="Que T.C."/>
            <person name="Du C.H."/>
            <person name="Zhou Y.H."/>
            <person name="Cheng J.X."/>
            <person name="Dai P.F."/>
            <person name="Guo W.B."/>
            <person name="Han X.H."/>
            <person name="Huang E.J."/>
            <person name="Li L.F."/>
            <person name="Wei W."/>
            <person name="Gao Y.C."/>
            <person name="Liu J.Z."/>
            <person name="Shao H.Z."/>
            <person name="Wang X."/>
            <person name="Wang C.C."/>
            <person name="Yang T.C."/>
            <person name="Huo Q.B."/>
            <person name="Li W."/>
            <person name="Chen H.Y."/>
            <person name="Chen S.E."/>
            <person name="Zhou L.G."/>
            <person name="Ni X.B."/>
            <person name="Tian J.H."/>
            <person name="Sheng Y."/>
            <person name="Liu T."/>
            <person name="Pan Y.S."/>
            <person name="Xia L.Y."/>
            <person name="Li J."/>
            <person name="Zhao F."/>
            <person name="Cao W.C."/>
        </authorList>
    </citation>
    <scope>NUCLEOTIDE SEQUENCE</scope>
    <source>
        <strain evidence="2">Rmic-2018</strain>
    </source>
</reference>
<accession>A0A9J6EE23</accession>
<evidence type="ECO:0000313" key="2">
    <source>
        <dbReference type="EMBL" id="KAH8032699.1"/>
    </source>
</evidence>
<name>A0A9J6EE23_RHIMP</name>
<dbReference type="AlphaFoldDB" id="A0A9J6EE23"/>
<gene>
    <name evidence="2" type="ORF">HPB51_001383</name>
</gene>
<dbReference type="EMBL" id="JABSTU010000004">
    <property type="protein sequence ID" value="KAH8032699.1"/>
    <property type="molecule type" value="Genomic_DNA"/>
</dbReference>
<feature type="region of interest" description="Disordered" evidence="1">
    <location>
        <begin position="99"/>
        <end position="122"/>
    </location>
</feature>
<proteinExistence type="predicted"/>
<reference evidence="2" key="2">
    <citation type="submission" date="2021-09" db="EMBL/GenBank/DDBJ databases">
        <authorList>
            <person name="Jia N."/>
            <person name="Wang J."/>
            <person name="Shi W."/>
            <person name="Du L."/>
            <person name="Sun Y."/>
            <person name="Zhan W."/>
            <person name="Jiang J."/>
            <person name="Wang Q."/>
            <person name="Zhang B."/>
            <person name="Ji P."/>
            <person name="Sakyi L.B."/>
            <person name="Cui X."/>
            <person name="Yuan T."/>
            <person name="Jiang B."/>
            <person name="Yang W."/>
            <person name="Lam T.T.-Y."/>
            <person name="Chang Q."/>
            <person name="Ding S."/>
            <person name="Wang X."/>
            <person name="Zhu J."/>
            <person name="Ruan X."/>
            <person name="Zhao L."/>
            <person name="Wei J."/>
            <person name="Que T."/>
            <person name="Du C."/>
            <person name="Cheng J."/>
            <person name="Dai P."/>
            <person name="Han X."/>
            <person name="Huang E."/>
            <person name="Gao Y."/>
            <person name="Liu J."/>
            <person name="Shao H."/>
            <person name="Ye R."/>
            <person name="Li L."/>
            <person name="Wei W."/>
            <person name="Wang X."/>
            <person name="Wang C."/>
            <person name="Huo Q."/>
            <person name="Li W."/>
            <person name="Guo W."/>
            <person name="Chen H."/>
            <person name="Chen S."/>
            <person name="Zhou L."/>
            <person name="Zhou L."/>
            <person name="Ni X."/>
            <person name="Tian J."/>
            <person name="Zhou Y."/>
            <person name="Sheng Y."/>
            <person name="Liu T."/>
            <person name="Pan Y."/>
            <person name="Xia L."/>
            <person name="Li J."/>
            <person name="Zhao F."/>
            <person name="Cao W."/>
        </authorList>
    </citation>
    <scope>NUCLEOTIDE SEQUENCE</scope>
    <source>
        <strain evidence="2">Rmic-2018</strain>
        <tissue evidence="2">Larvae</tissue>
    </source>
</reference>
<evidence type="ECO:0000256" key="1">
    <source>
        <dbReference type="SAM" id="MobiDB-lite"/>
    </source>
</evidence>
<evidence type="ECO:0000313" key="3">
    <source>
        <dbReference type="Proteomes" id="UP000821866"/>
    </source>
</evidence>
<dbReference type="Proteomes" id="UP000821866">
    <property type="component" value="Chromosome 2"/>
</dbReference>
<sequence length="122" mass="13750">MKQSAGPFMDYSRTFPQKPSRDIFVSARKLSKLFKPECSETLKVRSLPSTEPLIHDKFIIKKVNSLVTLIATRCKYVRSASKLDIKPTCVHNEIFRSAKSAAPKNQQKATSADRDVPHAVDM</sequence>
<keyword evidence="3" id="KW-1185">Reference proteome</keyword>
<feature type="compositionally biased region" description="Basic and acidic residues" evidence="1">
    <location>
        <begin position="111"/>
        <end position="122"/>
    </location>
</feature>
<organism evidence="2 3">
    <name type="scientific">Rhipicephalus microplus</name>
    <name type="common">Cattle tick</name>
    <name type="synonym">Boophilus microplus</name>
    <dbReference type="NCBI Taxonomy" id="6941"/>
    <lineage>
        <taxon>Eukaryota</taxon>
        <taxon>Metazoa</taxon>
        <taxon>Ecdysozoa</taxon>
        <taxon>Arthropoda</taxon>
        <taxon>Chelicerata</taxon>
        <taxon>Arachnida</taxon>
        <taxon>Acari</taxon>
        <taxon>Parasitiformes</taxon>
        <taxon>Ixodida</taxon>
        <taxon>Ixodoidea</taxon>
        <taxon>Ixodidae</taxon>
        <taxon>Rhipicephalinae</taxon>
        <taxon>Rhipicephalus</taxon>
        <taxon>Boophilus</taxon>
    </lineage>
</organism>